<organism evidence="12 14">
    <name type="scientific">Clostridium coskatii</name>
    <dbReference type="NCBI Taxonomy" id="1705578"/>
    <lineage>
        <taxon>Bacteria</taxon>
        <taxon>Bacillati</taxon>
        <taxon>Bacillota</taxon>
        <taxon>Clostridia</taxon>
        <taxon>Eubacteriales</taxon>
        <taxon>Clostridiaceae</taxon>
        <taxon>Clostridium</taxon>
    </lineage>
</organism>
<comment type="function">
    <text evidence="10">Condenses 4-methyl-5-(beta-hydroxyethyl)thiazole monophosphate (THZ-P) and 2-methyl-4-amino-5-hydroxymethyl pyrimidine pyrophosphate (HMP-PP) to form thiamine monophosphate (TMP).</text>
</comment>
<feature type="binding site" evidence="10">
    <location>
        <position position="131"/>
    </location>
    <ligand>
        <name>4-amino-2-methyl-5-(diphosphooxymethyl)pyrimidine</name>
        <dbReference type="ChEBI" id="CHEBI:57841"/>
    </ligand>
</feature>
<reference evidence="12 14" key="1">
    <citation type="journal article" date="2015" name="Biotechnol. Bioeng.">
        <title>Genome sequence and phenotypic characterization of Caulobacter segnis.</title>
        <authorList>
            <person name="Patel S."/>
            <person name="Fletcher B."/>
            <person name="Scott D.C."/>
            <person name="Ely B."/>
        </authorList>
    </citation>
    <scope>NUCLEOTIDE SEQUENCE [LARGE SCALE GENOMIC DNA]</scope>
    <source>
        <strain evidence="12 14">PS02</strain>
    </source>
</reference>
<feature type="binding site" evidence="10">
    <location>
        <position position="102"/>
    </location>
    <ligand>
        <name>4-amino-2-methyl-5-(diphosphooxymethyl)pyrimidine</name>
        <dbReference type="ChEBI" id="CHEBI:57841"/>
    </ligand>
</feature>
<evidence type="ECO:0000256" key="9">
    <source>
        <dbReference type="ARBA" id="ARBA00047883"/>
    </source>
</evidence>
<dbReference type="CDD" id="cd00564">
    <property type="entry name" value="TMP_TenI"/>
    <property type="match status" value="1"/>
</dbReference>
<dbReference type="EMBL" id="LROR01000054">
    <property type="protein sequence ID" value="OBR93177.1"/>
    <property type="molecule type" value="Genomic_DNA"/>
</dbReference>
<dbReference type="EC" id="2.5.1.3" evidence="10"/>
<evidence type="ECO:0000256" key="4">
    <source>
        <dbReference type="ARBA" id="ARBA00022723"/>
    </source>
</evidence>
<comment type="similarity">
    <text evidence="10">Belongs to the thiamine-phosphate synthase family.</text>
</comment>
<dbReference type="SUPFAM" id="SSF51391">
    <property type="entry name" value="Thiamin phosphate synthase"/>
    <property type="match status" value="1"/>
</dbReference>
<evidence type="ECO:0000313" key="15">
    <source>
        <dbReference type="Proteomes" id="UP000093694"/>
    </source>
</evidence>
<dbReference type="HAMAP" id="MF_00097">
    <property type="entry name" value="TMP_synthase"/>
    <property type="match status" value="1"/>
</dbReference>
<feature type="domain" description="Thiamine phosphate synthase/TenI" evidence="11">
    <location>
        <begin position="5"/>
        <end position="179"/>
    </location>
</feature>
<comment type="catalytic activity">
    <reaction evidence="8 10">
        <text>2-(2-carboxy-4-methylthiazol-5-yl)ethyl phosphate + 4-amino-2-methyl-5-(diphosphooxymethyl)pyrimidine + 2 H(+) = thiamine phosphate + CO2 + diphosphate</text>
        <dbReference type="Rhea" id="RHEA:47848"/>
        <dbReference type="ChEBI" id="CHEBI:15378"/>
        <dbReference type="ChEBI" id="CHEBI:16526"/>
        <dbReference type="ChEBI" id="CHEBI:33019"/>
        <dbReference type="ChEBI" id="CHEBI:37575"/>
        <dbReference type="ChEBI" id="CHEBI:57841"/>
        <dbReference type="ChEBI" id="CHEBI:62890"/>
        <dbReference type="EC" id="2.5.1.3"/>
    </reaction>
</comment>
<dbReference type="GO" id="GO:0000287">
    <property type="term" value="F:magnesium ion binding"/>
    <property type="evidence" value="ECO:0007669"/>
    <property type="project" value="UniProtKB-UniRule"/>
</dbReference>
<evidence type="ECO:0000256" key="10">
    <source>
        <dbReference type="HAMAP-Rule" id="MF_00097"/>
    </source>
</evidence>
<evidence type="ECO:0000256" key="7">
    <source>
        <dbReference type="ARBA" id="ARBA00047334"/>
    </source>
</evidence>
<dbReference type="PANTHER" id="PTHR20857:SF15">
    <property type="entry name" value="THIAMINE-PHOSPHATE SYNTHASE"/>
    <property type="match status" value="1"/>
</dbReference>
<keyword evidence="3 10" id="KW-0808">Transferase</keyword>
<comment type="pathway">
    <text evidence="2 10">Cofactor biosynthesis; thiamine diphosphate biosynthesis; thiamine phosphate from 4-amino-2-methyl-5-diphosphomethylpyrimidine and 4-methyl-5-(2-phosphoethyl)-thiazole: step 1/1.</text>
</comment>
<dbReference type="Gene3D" id="3.20.20.70">
    <property type="entry name" value="Aldolase class I"/>
    <property type="match status" value="1"/>
</dbReference>
<dbReference type="UniPathway" id="UPA00060">
    <property type="reaction ID" value="UER00141"/>
</dbReference>
<dbReference type="Proteomes" id="UP000077384">
    <property type="component" value="Unassembled WGS sequence"/>
</dbReference>
<dbReference type="GO" id="GO:0009229">
    <property type="term" value="P:thiamine diphosphate biosynthetic process"/>
    <property type="evidence" value="ECO:0007669"/>
    <property type="project" value="UniProtKB-UniRule"/>
</dbReference>
<reference evidence="13 15" key="2">
    <citation type="journal article" date="2016" name="Front. Microbiol.">
        <title>Industrial Acetogenic Biocatalysts: A Comparative Metabolic and Genomic Analysis.</title>
        <authorList>
            <person name="Bengelsdorf F."/>
            <person name="Poehlein A."/>
            <person name="Sonja S."/>
            <person name="Erz C."/>
            <person name="Hummel T."/>
            <person name="Hoffmeister S."/>
            <person name="Daniel R."/>
            <person name="Durre P."/>
        </authorList>
    </citation>
    <scope>NUCLEOTIDE SEQUENCE [LARGE SCALE GENOMIC DNA]</scope>
    <source>
        <strain evidence="13 15">PTA-10522</strain>
    </source>
</reference>
<evidence type="ECO:0000259" key="11">
    <source>
        <dbReference type="Pfam" id="PF02581"/>
    </source>
</evidence>
<evidence type="ECO:0000256" key="5">
    <source>
        <dbReference type="ARBA" id="ARBA00022842"/>
    </source>
</evidence>
<dbReference type="PANTHER" id="PTHR20857">
    <property type="entry name" value="THIAMINE-PHOSPHATE PYROPHOSPHORYLASE"/>
    <property type="match status" value="1"/>
</dbReference>
<proteinExistence type="inferred from homology"/>
<accession>A0A166U154</accession>
<protein>
    <recommendedName>
        <fullName evidence="10">Thiamine-phosphate synthase</fullName>
        <shortName evidence="10">TP synthase</shortName>
        <shortName evidence="10">TPS</shortName>
        <ecNumber evidence="10">2.5.1.3</ecNumber>
    </recommendedName>
    <alternativeName>
        <fullName evidence="10">Thiamine-phosphate pyrophosphorylase</fullName>
        <shortName evidence="10">TMP pyrophosphorylase</shortName>
        <shortName evidence="10">TMP-PPase</shortName>
    </alternativeName>
</protein>
<dbReference type="GO" id="GO:0004789">
    <property type="term" value="F:thiamine-phosphate diphosphorylase activity"/>
    <property type="evidence" value="ECO:0007669"/>
    <property type="project" value="UniProtKB-UniRule"/>
</dbReference>
<keyword evidence="15" id="KW-1185">Reference proteome</keyword>
<evidence type="ECO:0000256" key="2">
    <source>
        <dbReference type="ARBA" id="ARBA00005165"/>
    </source>
</evidence>
<gene>
    <name evidence="12" type="primary">tenI</name>
    <name evidence="10" type="synonym">thiE</name>
    <name evidence="13" type="ORF">CLCOS_26490</name>
    <name evidence="12" type="ORF">WX73_02979</name>
</gene>
<evidence type="ECO:0000256" key="1">
    <source>
        <dbReference type="ARBA" id="ARBA00001946"/>
    </source>
</evidence>
<comment type="cofactor">
    <cofactor evidence="1">
        <name>Mg(2+)</name>
        <dbReference type="ChEBI" id="CHEBI:18420"/>
    </cofactor>
</comment>
<feature type="binding site" evidence="10">
    <location>
        <position position="67"/>
    </location>
    <ligand>
        <name>4-amino-2-methyl-5-(diphosphooxymethyl)pyrimidine</name>
        <dbReference type="ChEBI" id="CHEBI:57841"/>
    </ligand>
</feature>
<dbReference type="InterPro" id="IPR034291">
    <property type="entry name" value="TMP_synthase"/>
</dbReference>
<evidence type="ECO:0000256" key="8">
    <source>
        <dbReference type="ARBA" id="ARBA00047851"/>
    </source>
</evidence>
<evidence type="ECO:0000313" key="12">
    <source>
        <dbReference type="EMBL" id="OAA94433.1"/>
    </source>
</evidence>
<name>A0A166U154_9CLOT</name>
<evidence type="ECO:0000256" key="3">
    <source>
        <dbReference type="ARBA" id="ARBA00022679"/>
    </source>
</evidence>
<comment type="catalytic activity">
    <reaction evidence="7 10">
        <text>4-methyl-5-(2-phosphooxyethyl)-thiazole + 4-amino-2-methyl-5-(diphosphooxymethyl)pyrimidine + H(+) = thiamine phosphate + diphosphate</text>
        <dbReference type="Rhea" id="RHEA:22328"/>
        <dbReference type="ChEBI" id="CHEBI:15378"/>
        <dbReference type="ChEBI" id="CHEBI:33019"/>
        <dbReference type="ChEBI" id="CHEBI:37575"/>
        <dbReference type="ChEBI" id="CHEBI:57841"/>
        <dbReference type="ChEBI" id="CHEBI:58296"/>
        <dbReference type="EC" id="2.5.1.3"/>
    </reaction>
</comment>
<dbReference type="EMBL" id="LITQ01000003">
    <property type="protein sequence ID" value="OAA94433.1"/>
    <property type="molecule type" value="Genomic_DNA"/>
</dbReference>
<keyword evidence="4" id="KW-0479">Metal-binding</keyword>
<dbReference type="RefSeq" id="WP_063600212.1">
    <property type="nucleotide sequence ID" value="NZ_LITQ01000003.1"/>
</dbReference>
<dbReference type="Proteomes" id="UP000093694">
    <property type="component" value="Unassembled WGS sequence"/>
</dbReference>
<dbReference type="InterPro" id="IPR036206">
    <property type="entry name" value="ThiamineP_synth_sf"/>
</dbReference>
<evidence type="ECO:0000313" key="14">
    <source>
        <dbReference type="Proteomes" id="UP000077384"/>
    </source>
</evidence>
<comment type="catalytic activity">
    <reaction evidence="9 10">
        <text>2-[(2R,5Z)-2-carboxy-4-methylthiazol-5(2H)-ylidene]ethyl phosphate + 4-amino-2-methyl-5-(diphosphooxymethyl)pyrimidine + 2 H(+) = thiamine phosphate + CO2 + diphosphate</text>
        <dbReference type="Rhea" id="RHEA:47844"/>
        <dbReference type="ChEBI" id="CHEBI:15378"/>
        <dbReference type="ChEBI" id="CHEBI:16526"/>
        <dbReference type="ChEBI" id="CHEBI:33019"/>
        <dbReference type="ChEBI" id="CHEBI:37575"/>
        <dbReference type="ChEBI" id="CHEBI:57841"/>
        <dbReference type="ChEBI" id="CHEBI:62899"/>
        <dbReference type="EC" id="2.5.1.3"/>
    </reaction>
</comment>
<dbReference type="GO" id="GO:0009228">
    <property type="term" value="P:thiamine biosynthetic process"/>
    <property type="evidence" value="ECO:0007669"/>
    <property type="project" value="UniProtKB-KW"/>
</dbReference>
<dbReference type="PATRIC" id="fig|1705578.3.peg.2635"/>
<comment type="caution">
    <text evidence="10">Lacks conserved residue(s) required for the propagation of feature annotation.</text>
</comment>
<feature type="binding site" evidence="10">
    <location>
        <position position="158"/>
    </location>
    <ligand>
        <name>2-[(2R,5Z)-2-carboxy-4-methylthiazol-5(2H)-ylidene]ethyl phosphate</name>
        <dbReference type="ChEBI" id="CHEBI:62899"/>
    </ligand>
</feature>
<dbReference type="GO" id="GO:0005737">
    <property type="term" value="C:cytoplasm"/>
    <property type="evidence" value="ECO:0007669"/>
    <property type="project" value="TreeGrafter"/>
</dbReference>
<dbReference type="AlphaFoldDB" id="A0A166U154"/>
<dbReference type="InterPro" id="IPR013785">
    <property type="entry name" value="Aldolase_TIM"/>
</dbReference>
<dbReference type="InterPro" id="IPR022998">
    <property type="entry name" value="ThiamineP_synth_TenI"/>
</dbReference>
<keyword evidence="5" id="KW-0460">Magnesium</keyword>
<evidence type="ECO:0000313" key="13">
    <source>
        <dbReference type="EMBL" id="OBR93177.1"/>
    </source>
</evidence>
<comment type="caution">
    <text evidence="12">The sequence shown here is derived from an EMBL/GenBank/DDBJ whole genome shotgun (WGS) entry which is preliminary data.</text>
</comment>
<dbReference type="Pfam" id="PF02581">
    <property type="entry name" value="TMP-TENI"/>
    <property type="match status" value="1"/>
</dbReference>
<keyword evidence="6 10" id="KW-0784">Thiamine biosynthesis</keyword>
<evidence type="ECO:0000256" key="6">
    <source>
        <dbReference type="ARBA" id="ARBA00022977"/>
    </source>
</evidence>
<sequence>MNKKLYIVTNRRLVKNKNMIDILKASILGGADAIILREKDLTYRQLVPIAEEIKKITDSSNIPLIINSSIETALKVNAKGFHTSYQNYMNSNLKLKCTVGVSVHNTLEAINAQKKGADYLLTGHIFETDCKKGLKGRGISFLKEILNNVSIPVIAIGGITETNIDIVLGTKVRGAAVMSLVMTSDDPFTTTYNLKKHFKR</sequence>